<dbReference type="Proteomes" id="UP000297814">
    <property type="component" value="Unassembled WGS sequence"/>
</dbReference>
<gene>
    <name evidence="1" type="ORF">BHYA_0069g00030</name>
</gene>
<proteinExistence type="predicted"/>
<reference evidence="1 2" key="1">
    <citation type="submission" date="2017-12" db="EMBL/GenBank/DDBJ databases">
        <title>Comparative genomics of Botrytis spp.</title>
        <authorList>
            <person name="Valero-Jimenez C.A."/>
            <person name="Tapia P."/>
            <person name="Veloso J."/>
            <person name="Silva-Moreno E."/>
            <person name="Staats M."/>
            <person name="Valdes J.H."/>
            <person name="Van Kan J.A.L."/>
        </authorList>
    </citation>
    <scope>NUCLEOTIDE SEQUENCE [LARGE SCALE GENOMIC DNA]</scope>
    <source>
        <strain evidence="1 2">Bh0001</strain>
    </source>
</reference>
<sequence>MSHPWFVKEQDRCNYGLRWQQVIATNQAPNVVLGPHNFHYPPEKNVFAVQGQQDQQYIQDFEINIRSSLKDFLFSELSDCTWTLNVLRLGFKDNRSDNPIVIHLCIQTPDYFLGVGNNRDVENDRDIEDNRDIENIRNNAIKVLEGMDKIISEKKKTSEKYFIDICQIENSTLRRSKSVQKNGVDLKNNFHSLYTSYTPSPGISIGRTELDVAGSLTGFLCQNNDTYALTCRHVALPGEDFRSRYKFRDEGQKWQISMPAIKDHKVTKGEMKDDLDIITAEIANDLSEQAKNPHRDYALQNQTKKQEQNVYAFKYDKALHYRTDAGHVYAAPEEWRKFPYYNGVLDWAIIHNHCADHNNTLPRANFLRKAEISKLIKRKREDDWSSSQYEAFIAKCQKLEKSTRFDIKSPSSSSALSTNRIYFKAPDRTLGWMACEMNGIRNIHHRNGHGVSEECVFVGEDHGGAIYGGGDSGALIYDIDVDTTNAEEPTAALMPVAMIWAGNNHGTIVSGFKDVTYATPIGAVLKDIECEMGWDEGSLKFC</sequence>
<name>A0A4Z1GP19_9HELO</name>
<protein>
    <submittedName>
        <fullName evidence="1">Uncharacterized protein</fullName>
    </submittedName>
</protein>
<evidence type="ECO:0000313" key="2">
    <source>
        <dbReference type="Proteomes" id="UP000297814"/>
    </source>
</evidence>
<comment type="caution">
    <text evidence="1">The sequence shown here is derived from an EMBL/GenBank/DDBJ whole genome shotgun (WGS) entry which is preliminary data.</text>
</comment>
<dbReference type="AlphaFoldDB" id="A0A4Z1GP19"/>
<evidence type="ECO:0000313" key="1">
    <source>
        <dbReference type="EMBL" id="TGO38684.1"/>
    </source>
</evidence>
<accession>A0A4Z1GP19</accession>
<keyword evidence="2" id="KW-1185">Reference proteome</keyword>
<dbReference type="EMBL" id="PQXK01000069">
    <property type="protein sequence ID" value="TGO38684.1"/>
    <property type="molecule type" value="Genomic_DNA"/>
</dbReference>
<organism evidence="1 2">
    <name type="scientific">Botrytis hyacinthi</name>
    <dbReference type="NCBI Taxonomy" id="278943"/>
    <lineage>
        <taxon>Eukaryota</taxon>
        <taxon>Fungi</taxon>
        <taxon>Dikarya</taxon>
        <taxon>Ascomycota</taxon>
        <taxon>Pezizomycotina</taxon>
        <taxon>Leotiomycetes</taxon>
        <taxon>Helotiales</taxon>
        <taxon>Sclerotiniaceae</taxon>
        <taxon>Botrytis</taxon>
    </lineage>
</organism>